<feature type="compositionally biased region" description="Low complexity" evidence="1">
    <location>
        <begin position="574"/>
        <end position="584"/>
    </location>
</feature>
<feature type="region of interest" description="Disordered" evidence="1">
    <location>
        <begin position="496"/>
        <end position="540"/>
    </location>
</feature>
<dbReference type="GO" id="GO:0043596">
    <property type="term" value="C:nuclear replication fork"/>
    <property type="evidence" value="ECO:0007669"/>
    <property type="project" value="TreeGrafter"/>
</dbReference>
<sequence>MKTPKRRTQIRLNGLSSADSPNHDIEDIIWDATSPTPVRNGQPSASECNLLQWIGDSAIPCTPDVRYQLDFTHPCFSYRQNGVEDLRKLAKQFDINMIQQEKEDGEIDPPILLNKPGSTGEGTAPRNTNIAQQMPQEHEEPRLESEESLDVLFDRSTQPLSEVLTPNTPVQSQEMILTPPGPSVEKAVNSVTSNLPLVSADNTNKVPKVSQDFDDDWDDDLLNDSFVLEMTLNPPLAVAPKQCSTQTDQSEKKGEQVKSVQSSTGNPHFQPQGTLSGTFMKGRSTSGGVPEVETQSSFCPSHVSMATRHQGDKMTQHIPDKQQERAPLRSFGVRETLATLNSSRPMPSVRAGDQTLVGQSCLTSERPASMGLGCAQEVPDEDLDSFFTSDSLWDDAEDDDLLYELCNDVEKTLQSAGIPSLPRAEQCRVNPIPLLGSEDGQLTRVTHRQPKSPCAFTCSFSGKAVGSASRSYTTSNTGPSGNGNRPYKFTQVRSATVGGSTRGPAGGVQEGGKKTSLPASTGSVAEPPRASSFKRHLSEPIALSTKGSQVAVKCTKEEIERKKQQALARRRLRLQASQRPRAPT</sequence>
<reference evidence="2" key="1">
    <citation type="submission" date="2025-08" db="UniProtKB">
        <authorList>
            <consortium name="Ensembl"/>
        </authorList>
    </citation>
    <scope>IDENTIFICATION</scope>
</reference>
<feature type="region of interest" description="Disordered" evidence="1">
    <location>
        <begin position="469"/>
        <end position="488"/>
    </location>
</feature>
<name>A0A3B3RND8_9TELE</name>
<feature type="region of interest" description="Disordered" evidence="1">
    <location>
        <begin position="238"/>
        <end position="297"/>
    </location>
</feature>
<keyword evidence="3" id="KW-1185">Reference proteome</keyword>
<protein>
    <submittedName>
        <fullName evidence="2">ETAA1 activator of ATR kinase</fullName>
    </submittedName>
</protein>
<evidence type="ECO:0000313" key="3">
    <source>
        <dbReference type="Proteomes" id="UP000261540"/>
    </source>
</evidence>
<dbReference type="GO" id="GO:0031297">
    <property type="term" value="P:replication fork processing"/>
    <property type="evidence" value="ECO:0007669"/>
    <property type="project" value="TreeGrafter"/>
</dbReference>
<evidence type="ECO:0000313" key="2">
    <source>
        <dbReference type="Ensembl" id="ENSPKIP00000019808.1"/>
    </source>
</evidence>
<organism evidence="2 3">
    <name type="scientific">Paramormyrops kingsleyae</name>
    <dbReference type="NCBI Taxonomy" id="1676925"/>
    <lineage>
        <taxon>Eukaryota</taxon>
        <taxon>Metazoa</taxon>
        <taxon>Chordata</taxon>
        <taxon>Craniata</taxon>
        <taxon>Vertebrata</taxon>
        <taxon>Euteleostomi</taxon>
        <taxon>Actinopterygii</taxon>
        <taxon>Neopterygii</taxon>
        <taxon>Teleostei</taxon>
        <taxon>Osteoglossocephala</taxon>
        <taxon>Osteoglossomorpha</taxon>
        <taxon>Osteoglossiformes</taxon>
        <taxon>Mormyridae</taxon>
        <taxon>Paramormyrops</taxon>
    </lineage>
</organism>
<dbReference type="InterPro" id="IPR029406">
    <property type="entry name" value="ETAA1"/>
</dbReference>
<feature type="region of interest" description="Disordered" evidence="1">
    <location>
        <begin position="564"/>
        <end position="584"/>
    </location>
</feature>
<dbReference type="GeneTree" id="ENSGT00390000009597"/>
<dbReference type="PANTHER" id="PTHR16434">
    <property type="entry name" value="EWING'S TUMOR-ASSOCIATED ANTIGEN 1 ETAA1"/>
    <property type="match status" value="1"/>
</dbReference>
<dbReference type="PANTHER" id="PTHR16434:SF2">
    <property type="entry name" value="EWING'S TUMOR-ASSOCIATED ANTIGEN 1"/>
    <property type="match status" value="1"/>
</dbReference>
<evidence type="ECO:0000256" key="1">
    <source>
        <dbReference type="SAM" id="MobiDB-lite"/>
    </source>
</evidence>
<feature type="compositionally biased region" description="Polar residues" evidence="1">
    <location>
        <begin position="469"/>
        <end position="483"/>
    </location>
</feature>
<dbReference type="AlphaFoldDB" id="A0A3B3RND8"/>
<feature type="compositionally biased region" description="Polar residues" evidence="1">
    <location>
        <begin position="258"/>
        <end position="297"/>
    </location>
</feature>
<dbReference type="Proteomes" id="UP000261540">
    <property type="component" value="Unplaced"/>
</dbReference>
<dbReference type="GO" id="GO:0043539">
    <property type="term" value="F:protein serine/threonine kinase activator activity"/>
    <property type="evidence" value="ECO:0007669"/>
    <property type="project" value="TreeGrafter"/>
</dbReference>
<dbReference type="Ensembl" id="ENSPKIT00000000409.1">
    <property type="protein sequence ID" value="ENSPKIP00000019808.1"/>
    <property type="gene ID" value="ENSPKIG00000004813.1"/>
</dbReference>
<dbReference type="Pfam" id="PF15350">
    <property type="entry name" value="ETAA1"/>
    <property type="match status" value="1"/>
</dbReference>
<feature type="compositionally biased region" description="Gly residues" evidence="1">
    <location>
        <begin position="500"/>
        <end position="510"/>
    </location>
</feature>
<dbReference type="GO" id="GO:0006974">
    <property type="term" value="P:DNA damage response"/>
    <property type="evidence" value="ECO:0007669"/>
    <property type="project" value="TreeGrafter"/>
</dbReference>
<dbReference type="GO" id="GO:2000001">
    <property type="term" value="P:regulation of DNA damage checkpoint"/>
    <property type="evidence" value="ECO:0007669"/>
    <property type="project" value="TreeGrafter"/>
</dbReference>
<proteinExistence type="predicted"/>
<reference evidence="2" key="2">
    <citation type="submission" date="2025-09" db="UniProtKB">
        <authorList>
            <consortium name="Ensembl"/>
        </authorList>
    </citation>
    <scope>IDENTIFICATION</scope>
</reference>
<accession>A0A3B3RND8</accession>